<dbReference type="EMBL" id="OU466863">
    <property type="protein sequence ID" value="CAH2079379.1"/>
    <property type="molecule type" value="Genomic_DNA"/>
</dbReference>
<keyword evidence="4" id="KW-1185">Reference proteome</keyword>
<keyword evidence="2" id="KW-0325">Glycoprotein</keyword>
<dbReference type="InterPro" id="IPR036249">
    <property type="entry name" value="Thioredoxin-like_sf"/>
</dbReference>
<dbReference type="PANTHER" id="PTHR13234">
    <property type="entry name" value="GAMMA-INTERFERON INDUCIBLE LYSOSOMAL THIOL REDUCTASE GILT"/>
    <property type="match status" value="1"/>
</dbReference>
<dbReference type="AlphaFoldDB" id="A0AAU9TA42"/>
<comment type="similarity">
    <text evidence="1">Belongs to the GILT family.</text>
</comment>
<reference evidence="3 4" key="1">
    <citation type="submission" date="2022-03" db="EMBL/GenBank/DDBJ databases">
        <authorList>
            <person name="Nunn A."/>
            <person name="Chopra R."/>
            <person name="Nunn A."/>
            <person name="Contreras Garrido A."/>
        </authorList>
    </citation>
    <scope>NUCLEOTIDE SEQUENCE [LARGE SCALE GENOMIC DNA]</scope>
</reference>
<gene>
    <name evidence="3" type="ORF">TAV2_LOCUS23872</name>
</gene>
<evidence type="ECO:0000313" key="4">
    <source>
        <dbReference type="Proteomes" id="UP000836841"/>
    </source>
</evidence>
<evidence type="ECO:0008006" key="5">
    <source>
        <dbReference type="Google" id="ProtNLM"/>
    </source>
</evidence>
<dbReference type="Pfam" id="PF03227">
    <property type="entry name" value="GILT"/>
    <property type="match status" value="1"/>
</dbReference>
<dbReference type="PANTHER" id="PTHR13234:SF72">
    <property type="entry name" value="GAMMA INTERFERON RESPONSIVE LYSOSOMAL THIOL (GILT) REDUCTASE FAMILY PROTEIN"/>
    <property type="match status" value="1"/>
</dbReference>
<dbReference type="GO" id="GO:0016671">
    <property type="term" value="F:oxidoreductase activity, acting on a sulfur group of donors, disulfide as acceptor"/>
    <property type="evidence" value="ECO:0007669"/>
    <property type="project" value="InterPro"/>
</dbReference>
<evidence type="ECO:0000256" key="1">
    <source>
        <dbReference type="ARBA" id="ARBA00005679"/>
    </source>
</evidence>
<accession>A0AAU9TA42</accession>
<protein>
    <recommendedName>
        <fullName evidence="5">Gamma-interferon-inducible lysosomal thiol reductase</fullName>
    </recommendedName>
</protein>
<name>A0AAU9TA42_THLAR</name>
<evidence type="ECO:0000256" key="2">
    <source>
        <dbReference type="ARBA" id="ARBA00023180"/>
    </source>
</evidence>
<dbReference type="SUPFAM" id="SSF52833">
    <property type="entry name" value="Thioredoxin-like"/>
    <property type="match status" value="1"/>
</dbReference>
<sequence length="260" mass="29533">MYTPSIRHEPLNSNSLLGVLSTMASSSSLNKFVFLFLAVLLFTFSDNFVAGDESDKVKLDLYYESLCPYCQKFIVDEIVKIFNSNLHTITNLKLVPFGNARVSDDMTVTCQHGEEECKLNAIEACAIRTWPDPKMHYWFIRCVEKNTKKWESSCVKKYGGAKAIKDCYSGDLSRNLIMEYANQTFGLKPKHEYVPWVTVNGEPLYDNMDDFVAQVCKAYKGKSSLPKLCNSSASPGKKVWKLQVSYADEAVNDKAKYLWN</sequence>
<dbReference type="Proteomes" id="UP000836841">
    <property type="component" value="Chromosome 7"/>
</dbReference>
<organism evidence="3 4">
    <name type="scientific">Thlaspi arvense</name>
    <name type="common">Field penny-cress</name>
    <dbReference type="NCBI Taxonomy" id="13288"/>
    <lineage>
        <taxon>Eukaryota</taxon>
        <taxon>Viridiplantae</taxon>
        <taxon>Streptophyta</taxon>
        <taxon>Embryophyta</taxon>
        <taxon>Tracheophyta</taxon>
        <taxon>Spermatophyta</taxon>
        <taxon>Magnoliopsida</taxon>
        <taxon>eudicotyledons</taxon>
        <taxon>Gunneridae</taxon>
        <taxon>Pentapetalae</taxon>
        <taxon>rosids</taxon>
        <taxon>malvids</taxon>
        <taxon>Brassicales</taxon>
        <taxon>Brassicaceae</taxon>
        <taxon>Thlaspideae</taxon>
        <taxon>Thlaspi</taxon>
    </lineage>
</organism>
<evidence type="ECO:0000313" key="3">
    <source>
        <dbReference type="EMBL" id="CAH2079379.1"/>
    </source>
</evidence>
<proteinExistence type="inferred from homology"/>
<dbReference type="InterPro" id="IPR004911">
    <property type="entry name" value="Interferon-induced_GILT"/>
</dbReference>